<gene>
    <name evidence="2" type="ORF">ACFQ3F_13210</name>
</gene>
<dbReference type="EMBL" id="JBHTLX010000017">
    <property type="protein sequence ID" value="MFD1248752.1"/>
    <property type="molecule type" value="Genomic_DNA"/>
</dbReference>
<accession>A0ABW3W1P1</accession>
<protein>
    <submittedName>
        <fullName evidence="2">VOC family protein</fullName>
    </submittedName>
</protein>
<dbReference type="RefSeq" id="WP_367919193.1">
    <property type="nucleotide sequence ID" value="NZ_BAABAC010000020.1"/>
</dbReference>
<proteinExistence type="predicted"/>
<name>A0ABW3W1P1_9ACTN</name>
<dbReference type="Pfam" id="PF00903">
    <property type="entry name" value="Glyoxalase"/>
    <property type="match status" value="1"/>
</dbReference>
<feature type="domain" description="VOC" evidence="1">
    <location>
        <begin position="2"/>
        <end position="131"/>
    </location>
</feature>
<reference evidence="3" key="1">
    <citation type="journal article" date="2019" name="Int. J. Syst. Evol. Microbiol.">
        <title>The Global Catalogue of Microorganisms (GCM) 10K type strain sequencing project: providing services to taxonomists for standard genome sequencing and annotation.</title>
        <authorList>
            <consortium name="The Broad Institute Genomics Platform"/>
            <consortium name="The Broad Institute Genome Sequencing Center for Infectious Disease"/>
            <person name="Wu L."/>
            <person name="Ma J."/>
        </authorList>
    </citation>
    <scope>NUCLEOTIDE SEQUENCE [LARGE SCALE GENOMIC DNA]</scope>
    <source>
        <strain evidence="3">CCUG 52478</strain>
    </source>
</reference>
<dbReference type="PANTHER" id="PTHR39175">
    <property type="entry name" value="FAMILY PROTEIN, PUTATIVE (AFU_ORTHOLOGUE AFUA_3G15060)-RELATED"/>
    <property type="match status" value="1"/>
</dbReference>
<keyword evidence="3" id="KW-1185">Reference proteome</keyword>
<sequence>MRIHHVQVACPRGGEDAARRFYGTGLGMTEVPKPPALAARGGCWFRAYDEDGEGGGVAAAEIHVGVEEPFTPARKAHPALVLGSVAALDEAGARLAELGFDVDWTERQTFAGYQRCHAFDGAGNRVELLAEESAQSE</sequence>
<organism evidence="2 3">
    <name type="scientific">Nocardioides ginsengisoli</name>
    <dbReference type="NCBI Taxonomy" id="363868"/>
    <lineage>
        <taxon>Bacteria</taxon>
        <taxon>Bacillati</taxon>
        <taxon>Actinomycetota</taxon>
        <taxon>Actinomycetes</taxon>
        <taxon>Propionibacteriales</taxon>
        <taxon>Nocardioidaceae</taxon>
        <taxon>Nocardioides</taxon>
    </lineage>
</organism>
<evidence type="ECO:0000259" key="1">
    <source>
        <dbReference type="PROSITE" id="PS51819"/>
    </source>
</evidence>
<dbReference type="InterPro" id="IPR004360">
    <property type="entry name" value="Glyas_Fos-R_dOase_dom"/>
</dbReference>
<dbReference type="Proteomes" id="UP001597229">
    <property type="component" value="Unassembled WGS sequence"/>
</dbReference>
<dbReference type="Gene3D" id="3.10.180.10">
    <property type="entry name" value="2,3-Dihydroxybiphenyl 1,2-Dioxygenase, domain 1"/>
    <property type="match status" value="1"/>
</dbReference>
<comment type="caution">
    <text evidence="2">The sequence shown here is derived from an EMBL/GenBank/DDBJ whole genome shotgun (WGS) entry which is preliminary data.</text>
</comment>
<dbReference type="InterPro" id="IPR029068">
    <property type="entry name" value="Glyas_Bleomycin-R_OHBP_Dase"/>
</dbReference>
<evidence type="ECO:0000313" key="3">
    <source>
        <dbReference type="Proteomes" id="UP001597229"/>
    </source>
</evidence>
<evidence type="ECO:0000313" key="2">
    <source>
        <dbReference type="EMBL" id="MFD1248752.1"/>
    </source>
</evidence>
<dbReference type="PROSITE" id="PS51819">
    <property type="entry name" value="VOC"/>
    <property type="match status" value="1"/>
</dbReference>
<dbReference type="SUPFAM" id="SSF54593">
    <property type="entry name" value="Glyoxalase/Bleomycin resistance protein/Dihydroxybiphenyl dioxygenase"/>
    <property type="match status" value="1"/>
</dbReference>
<dbReference type="InterPro" id="IPR037523">
    <property type="entry name" value="VOC_core"/>
</dbReference>
<dbReference type="PANTHER" id="PTHR39175:SF1">
    <property type="entry name" value="FAMILY PROTEIN, PUTATIVE (AFU_ORTHOLOGUE AFUA_3G15060)-RELATED"/>
    <property type="match status" value="1"/>
</dbReference>